<keyword evidence="2" id="KW-1185">Reference proteome</keyword>
<evidence type="ECO:0000313" key="2">
    <source>
        <dbReference type="Proteomes" id="UP001303160"/>
    </source>
</evidence>
<protein>
    <submittedName>
        <fullName evidence="1">Uncharacterized protein</fullName>
    </submittedName>
</protein>
<name>A0AAN6XTY7_9PEZI</name>
<evidence type="ECO:0000313" key="1">
    <source>
        <dbReference type="EMBL" id="KAK4205475.1"/>
    </source>
</evidence>
<dbReference type="Proteomes" id="UP001303160">
    <property type="component" value="Unassembled WGS sequence"/>
</dbReference>
<gene>
    <name evidence="1" type="ORF">QBC40DRAFT_162276</name>
</gene>
<comment type="caution">
    <text evidence="1">The sequence shown here is derived from an EMBL/GenBank/DDBJ whole genome shotgun (WGS) entry which is preliminary data.</text>
</comment>
<accession>A0AAN6XTY7</accession>
<sequence>EPRRSDNPQLRDEYRIYKTLSGGGQELMDSIPRVHSFNPFSFYNVLIIDLLSYPLEDIFQERKRKFILKTVALLAKRTDYIHRWSYR</sequence>
<organism evidence="1 2">
    <name type="scientific">Triangularia verruculosa</name>
    <dbReference type="NCBI Taxonomy" id="2587418"/>
    <lineage>
        <taxon>Eukaryota</taxon>
        <taxon>Fungi</taxon>
        <taxon>Dikarya</taxon>
        <taxon>Ascomycota</taxon>
        <taxon>Pezizomycotina</taxon>
        <taxon>Sordariomycetes</taxon>
        <taxon>Sordariomycetidae</taxon>
        <taxon>Sordariales</taxon>
        <taxon>Podosporaceae</taxon>
        <taxon>Triangularia</taxon>
    </lineage>
</organism>
<reference evidence="1" key="2">
    <citation type="submission" date="2023-05" db="EMBL/GenBank/DDBJ databases">
        <authorList>
            <consortium name="Lawrence Berkeley National Laboratory"/>
            <person name="Steindorff A."/>
            <person name="Hensen N."/>
            <person name="Bonometti L."/>
            <person name="Westerberg I."/>
            <person name="Brannstrom I.O."/>
            <person name="Guillou S."/>
            <person name="Cros-Aarteil S."/>
            <person name="Calhoun S."/>
            <person name="Haridas S."/>
            <person name="Kuo A."/>
            <person name="Mondo S."/>
            <person name="Pangilinan J."/>
            <person name="Riley R."/>
            <person name="Labutti K."/>
            <person name="Andreopoulos B."/>
            <person name="Lipzen A."/>
            <person name="Chen C."/>
            <person name="Yanf M."/>
            <person name="Daum C."/>
            <person name="Ng V."/>
            <person name="Clum A."/>
            <person name="Ohm R."/>
            <person name="Martin F."/>
            <person name="Silar P."/>
            <person name="Natvig D."/>
            <person name="Lalanne C."/>
            <person name="Gautier V."/>
            <person name="Ament-Velasquez S.L."/>
            <person name="Kruys A."/>
            <person name="Hutchinson M.I."/>
            <person name="Powell A.J."/>
            <person name="Barry K."/>
            <person name="Miller A.N."/>
            <person name="Grigoriev I.V."/>
            <person name="Debuchy R."/>
            <person name="Gladieux P."/>
            <person name="Thoren M.H."/>
            <person name="Johannesson H."/>
        </authorList>
    </citation>
    <scope>NUCLEOTIDE SEQUENCE</scope>
    <source>
        <strain evidence="1">CBS 315.58</strain>
    </source>
</reference>
<dbReference type="AlphaFoldDB" id="A0AAN6XTY7"/>
<feature type="non-terminal residue" evidence="1">
    <location>
        <position position="1"/>
    </location>
</feature>
<dbReference type="EMBL" id="MU863876">
    <property type="protein sequence ID" value="KAK4205475.1"/>
    <property type="molecule type" value="Genomic_DNA"/>
</dbReference>
<dbReference type="Gene3D" id="3.30.200.20">
    <property type="entry name" value="Phosphorylase Kinase, domain 1"/>
    <property type="match status" value="1"/>
</dbReference>
<proteinExistence type="predicted"/>
<reference evidence="1" key="1">
    <citation type="journal article" date="2023" name="Mol. Phylogenet. Evol.">
        <title>Genome-scale phylogeny and comparative genomics of the fungal order Sordariales.</title>
        <authorList>
            <person name="Hensen N."/>
            <person name="Bonometti L."/>
            <person name="Westerberg I."/>
            <person name="Brannstrom I.O."/>
            <person name="Guillou S."/>
            <person name="Cros-Aarteil S."/>
            <person name="Calhoun S."/>
            <person name="Haridas S."/>
            <person name="Kuo A."/>
            <person name="Mondo S."/>
            <person name="Pangilinan J."/>
            <person name="Riley R."/>
            <person name="LaButti K."/>
            <person name="Andreopoulos B."/>
            <person name="Lipzen A."/>
            <person name="Chen C."/>
            <person name="Yan M."/>
            <person name="Daum C."/>
            <person name="Ng V."/>
            <person name="Clum A."/>
            <person name="Steindorff A."/>
            <person name="Ohm R.A."/>
            <person name="Martin F."/>
            <person name="Silar P."/>
            <person name="Natvig D.O."/>
            <person name="Lalanne C."/>
            <person name="Gautier V."/>
            <person name="Ament-Velasquez S.L."/>
            <person name="Kruys A."/>
            <person name="Hutchinson M.I."/>
            <person name="Powell A.J."/>
            <person name="Barry K."/>
            <person name="Miller A.N."/>
            <person name="Grigoriev I.V."/>
            <person name="Debuchy R."/>
            <person name="Gladieux P."/>
            <person name="Hiltunen Thoren M."/>
            <person name="Johannesson H."/>
        </authorList>
    </citation>
    <scope>NUCLEOTIDE SEQUENCE</scope>
    <source>
        <strain evidence="1">CBS 315.58</strain>
    </source>
</reference>